<evidence type="ECO:0000313" key="2">
    <source>
        <dbReference type="EMBL" id="NCU50281.1"/>
    </source>
</evidence>
<sequence>MKKNLCLIFIINFFTTNLYAFCAAPSPPYFKPIKPSVPFCVNQFTKTHNCDSWTINSYNSAIRTYNYEVDNYINELNRYVKSASDYAQCEASNLQ</sequence>
<reference evidence="2" key="1">
    <citation type="submission" date="2018-10" db="EMBL/GenBank/DDBJ databases">
        <title>Iterative Subtractive Binning of Freshwater Chronoseries Metagenomes Recovers Nearly Complete Genomes from over Four Hundred Novel Species.</title>
        <authorList>
            <person name="Rodriguez-R L.M."/>
            <person name="Tsementzi D."/>
            <person name="Luo C."/>
            <person name="Konstantinidis K.T."/>
        </authorList>
    </citation>
    <scope>NUCLEOTIDE SEQUENCE</scope>
    <source>
        <strain evidence="2">WB8_1A_003</strain>
    </source>
</reference>
<name>A0A966LVZ2_9PROT</name>
<gene>
    <name evidence="2" type="ORF">EBX29_00645</name>
</gene>
<comment type="caution">
    <text evidence="2">The sequence shown here is derived from an EMBL/GenBank/DDBJ whole genome shotgun (WGS) entry which is preliminary data.</text>
</comment>
<protein>
    <submittedName>
        <fullName evidence="2">Uncharacterized protein</fullName>
    </submittedName>
</protein>
<proteinExistence type="predicted"/>
<organism evidence="2 3">
    <name type="scientific">Candidatus Fonsibacter lacus</name>
    <dbReference type="NCBI Taxonomy" id="2576439"/>
    <lineage>
        <taxon>Bacteria</taxon>
        <taxon>Pseudomonadati</taxon>
        <taxon>Pseudomonadota</taxon>
        <taxon>Alphaproteobacteria</taxon>
        <taxon>Candidatus Pelagibacterales</taxon>
        <taxon>Candidatus Pelagibacterales incertae sedis</taxon>
        <taxon>Candidatus Fonsibacter</taxon>
    </lineage>
</organism>
<accession>A0A966LVZ2</accession>
<keyword evidence="1" id="KW-0732">Signal</keyword>
<feature type="signal peptide" evidence="1">
    <location>
        <begin position="1"/>
        <end position="20"/>
    </location>
</feature>
<dbReference type="Proteomes" id="UP000699985">
    <property type="component" value="Unassembled WGS sequence"/>
</dbReference>
<evidence type="ECO:0000313" key="3">
    <source>
        <dbReference type="Proteomes" id="UP000699985"/>
    </source>
</evidence>
<dbReference type="AlphaFoldDB" id="A0A966LVZ2"/>
<evidence type="ECO:0000256" key="1">
    <source>
        <dbReference type="SAM" id="SignalP"/>
    </source>
</evidence>
<feature type="chain" id="PRO_5037500870" evidence="1">
    <location>
        <begin position="21"/>
        <end position="95"/>
    </location>
</feature>
<dbReference type="EMBL" id="RGMI01000011">
    <property type="protein sequence ID" value="NCU50281.1"/>
    <property type="molecule type" value="Genomic_DNA"/>
</dbReference>